<dbReference type="PROSITE" id="PS50216">
    <property type="entry name" value="DHHC"/>
    <property type="match status" value="1"/>
</dbReference>
<evidence type="ECO:0000256" key="8">
    <source>
        <dbReference type="ARBA" id="ARBA00023315"/>
    </source>
</evidence>
<evidence type="ECO:0000313" key="12">
    <source>
        <dbReference type="EMBL" id="GBE88065.1"/>
    </source>
</evidence>
<dbReference type="GO" id="GO:0019706">
    <property type="term" value="F:protein-cysteine S-palmitoyltransferase activity"/>
    <property type="evidence" value="ECO:0007669"/>
    <property type="project" value="UniProtKB-EC"/>
</dbReference>
<evidence type="ECO:0000313" key="13">
    <source>
        <dbReference type="Proteomes" id="UP000287166"/>
    </source>
</evidence>
<comment type="caution">
    <text evidence="12">The sequence shown here is derived from an EMBL/GenBank/DDBJ whole genome shotgun (WGS) entry which is preliminary data.</text>
</comment>
<dbReference type="STRING" id="139825.A0A401H0W5"/>
<dbReference type="EMBL" id="BFAD01000012">
    <property type="protein sequence ID" value="GBE88065.1"/>
    <property type="molecule type" value="Genomic_DNA"/>
</dbReference>
<keyword evidence="7" id="KW-0449">Lipoprotein</keyword>
<dbReference type="AlphaFoldDB" id="A0A401H0W5"/>
<feature type="transmembrane region" description="Helical" evidence="10">
    <location>
        <begin position="38"/>
        <end position="59"/>
    </location>
</feature>
<proteinExistence type="inferred from homology"/>
<comment type="subcellular location">
    <subcellularLocation>
        <location evidence="1">Membrane</location>
        <topology evidence="1">Multi-pass membrane protein</topology>
    </subcellularLocation>
</comment>
<evidence type="ECO:0000256" key="9">
    <source>
        <dbReference type="ARBA" id="ARBA00048048"/>
    </source>
</evidence>
<dbReference type="Proteomes" id="UP000287166">
    <property type="component" value="Unassembled WGS sequence"/>
</dbReference>
<protein>
    <recommendedName>
        <fullName evidence="10">Palmitoyltransferase</fullName>
        <ecNumber evidence="10">2.3.1.225</ecNumber>
    </recommendedName>
</protein>
<sequence>MGDKFTGAAGPVFVFLAVVLLTLGALCFFVVVQPTLAWPWLSTPVCVLLAVNTFTHYYYVCTIPPGFVNDSPHPPRSGLLWAKKREPSRRAGVRWTETTITKASVTRCGRCGEMRPERSHHCRICNRCVLKYDHHCPCTTTDTVYMVIASFCLAALGWRHVLSALGWYDEYWPYLIPPTIFLLLYILATVMCFAVCIMAAWHIWSISCGETSVESQDHEQYRKMARGRGEAFVNSYDLGRRKNLELFFNVGQDGYPLYTLILPLRVEPYTDGYSWARKAGYERHRGIRQGEELTDEDDDED</sequence>
<keyword evidence="13" id="KW-1185">Reference proteome</keyword>
<keyword evidence="4 10" id="KW-1133">Transmembrane helix</keyword>
<evidence type="ECO:0000259" key="11">
    <source>
        <dbReference type="Pfam" id="PF01529"/>
    </source>
</evidence>
<dbReference type="GeneID" id="38784982"/>
<comment type="similarity">
    <text evidence="10">Belongs to the DHHC palmitoyltransferase family.</text>
</comment>
<comment type="domain">
    <text evidence="10">The DHHC domain is required for palmitoyltransferase activity.</text>
</comment>
<evidence type="ECO:0000256" key="1">
    <source>
        <dbReference type="ARBA" id="ARBA00004141"/>
    </source>
</evidence>
<evidence type="ECO:0000256" key="2">
    <source>
        <dbReference type="ARBA" id="ARBA00022679"/>
    </source>
</evidence>
<feature type="transmembrane region" description="Helical" evidence="10">
    <location>
        <begin position="180"/>
        <end position="204"/>
    </location>
</feature>
<feature type="transmembrane region" description="Helical" evidence="10">
    <location>
        <begin position="12"/>
        <end position="31"/>
    </location>
</feature>
<accession>A0A401H0W5</accession>
<dbReference type="InterPro" id="IPR001594">
    <property type="entry name" value="Palmitoyltrfase_DHHC"/>
</dbReference>
<evidence type="ECO:0000256" key="10">
    <source>
        <dbReference type="RuleBase" id="RU079119"/>
    </source>
</evidence>
<dbReference type="RefSeq" id="XP_027618978.1">
    <property type="nucleotide sequence ID" value="XM_027763177.1"/>
</dbReference>
<keyword evidence="2 10" id="KW-0808">Transferase</keyword>
<dbReference type="InParanoid" id="A0A401H0W5"/>
<dbReference type="OrthoDB" id="9909019at2759"/>
<gene>
    <name evidence="12" type="ORF">SCP_1202940</name>
</gene>
<evidence type="ECO:0000256" key="4">
    <source>
        <dbReference type="ARBA" id="ARBA00022989"/>
    </source>
</evidence>
<evidence type="ECO:0000256" key="3">
    <source>
        <dbReference type="ARBA" id="ARBA00022692"/>
    </source>
</evidence>
<reference evidence="12 13" key="1">
    <citation type="journal article" date="2018" name="Sci. Rep.">
        <title>Genome sequence of the cauliflower mushroom Sparassis crispa (Hanabiratake) and its association with beneficial usage.</title>
        <authorList>
            <person name="Kiyama R."/>
            <person name="Furutani Y."/>
            <person name="Kawaguchi K."/>
            <person name="Nakanishi T."/>
        </authorList>
    </citation>
    <scope>NUCLEOTIDE SEQUENCE [LARGE SCALE GENOMIC DNA]</scope>
</reference>
<dbReference type="EC" id="2.3.1.225" evidence="10"/>
<keyword evidence="5 10" id="KW-0472">Membrane</keyword>
<dbReference type="Pfam" id="PF01529">
    <property type="entry name" value="DHHC"/>
    <property type="match status" value="1"/>
</dbReference>
<comment type="catalytic activity">
    <reaction evidence="9 10">
        <text>L-cysteinyl-[protein] + hexadecanoyl-CoA = S-hexadecanoyl-L-cysteinyl-[protein] + CoA</text>
        <dbReference type="Rhea" id="RHEA:36683"/>
        <dbReference type="Rhea" id="RHEA-COMP:10131"/>
        <dbReference type="Rhea" id="RHEA-COMP:11032"/>
        <dbReference type="ChEBI" id="CHEBI:29950"/>
        <dbReference type="ChEBI" id="CHEBI:57287"/>
        <dbReference type="ChEBI" id="CHEBI:57379"/>
        <dbReference type="ChEBI" id="CHEBI:74151"/>
        <dbReference type="EC" id="2.3.1.225"/>
    </reaction>
</comment>
<name>A0A401H0W5_9APHY</name>
<evidence type="ECO:0000256" key="7">
    <source>
        <dbReference type="ARBA" id="ARBA00023288"/>
    </source>
</evidence>
<organism evidence="12 13">
    <name type="scientific">Sparassis crispa</name>
    <dbReference type="NCBI Taxonomy" id="139825"/>
    <lineage>
        <taxon>Eukaryota</taxon>
        <taxon>Fungi</taxon>
        <taxon>Dikarya</taxon>
        <taxon>Basidiomycota</taxon>
        <taxon>Agaricomycotina</taxon>
        <taxon>Agaricomycetes</taxon>
        <taxon>Polyporales</taxon>
        <taxon>Sparassidaceae</taxon>
        <taxon>Sparassis</taxon>
    </lineage>
</organism>
<evidence type="ECO:0000256" key="6">
    <source>
        <dbReference type="ARBA" id="ARBA00023139"/>
    </source>
</evidence>
<keyword evidence="8 10" id="KW-0012">Acyltransferase</keyword>
<dbReference type="InterPro" id="IPR039859">
    <property type="entry name" value="PFA4/ZDH16/20/ERF2-like"/>
</dbReference>
<evidence type="ECO:0000256" key="5">
    <source>
        <dbReference type="ARBA" id="ARBA00023136"/>
    </source>
</evidence>
<dbReference type="PANTHER" id="PTHR12246">
    <property type="entry name" value="PALMITOYLTRANSFERASE ZDHHC16"/>
    <property type="match status" value="1"/>
</dbReference>
<feature type="domain" description="Palmitoyltransferase DHHC" evidence="11">
    <location>
        <begin position="108"/>
        <end position="216"/>
    </location>
</feature>
<dbReference type="GO" id="GO:0016020">
    <property type="term" value="C:membrane"/>
    <property type="evidence" value="ECO:0007669"/>
    <property type="project" value="UniProtKB-SubCell"/>
</dbReference>
<keyword evidence="3 10" id="KW-0812">Transmembrane</keyword>
<feature type="transmembrane region" description="Helical" evidence="10">
    <location>
        <begin position="144"/>
        <end position="168"/>
    </location>
</feature>
<keyword evidence="6" id="KW-0564">Palmitate</keyword>